<dbReference type="OrthoDB" id="10002965at2"/>
<sequence>MAMLNIYRYEMYDIETDHNSVRSLRATREAIERFGGTIIEESCEEVDSSLLDDNGCFRDETLEYGGKYNG</sequence>
<protein>
    <submittedName>
        <fullName evidence="1">Uncharacterized protein</fullName>
    </submittedName>
</protein>
<comment type="caution">
    <text evidence="1">The sequence shown here is derived from an EMBL/GenBank/DDBJ whole genome shotgun (WGS) entry which is preliminary data.</text>
</comment>
<accession>A0A4R3YDB4</accession>
<evidence type="ECO:0000313" key="2">
    <source>
        <dbReference type="Proteomes" id="UP000295367"/>
    </source>
</evidence>
<dbReference type="EMBL" id="SMCO01000001">
    <property type="protein sequence ID" value="TCV90087.1"/>
    <property type="molecule type" value="Genomic_DNA"/>
</dbReference>
<evidence type="ECO:0000313" key="1">
    <source>
        <dbReference type="EMBL" id="TCV90087.1"/>
    </source>
</evidence>
<dbReference type="RefSeq" id="WP_124947931.1">
    <property type="nucleotide sequence ID" value="NZ_BHVT01000073.1"/>
</dbReference>
<proteinExistence type="predicted"/>
<dbReference type="AlphaFoldDB" id="A0A4R3YDB4"/>
<dbReference type="Proteomes" id="UP000295367">
    <property type="component" value="Unassembled WGS sequence"/>
</dbReference>
<gene>
    <name evidence="1" type="ORF">EDC63_10152</name>
</gene>
<keyword evidence="2" id="KW-1185">Reference proteome</keyword>
<name>A0A4R3YDB4_9PROT</name>
<organism evidence="1 2">
    <name type="scientific">Sulfurirhabdus autotrophica</name>
    <dbReference type="NCBI Taxonomy" id="1706046"/>
    <lineage>
        <taxon>Bacteria</taxon>
        <taxon>Pseudomonadati</taxon>
        <taxon>Pseudomonadota</taxon>
        <taxon>Betaproteobacteria</taxon>
        <taxon>Nitrosomonadales</taxon>
        <taxon>Sulfuricellaceae</taxon>
        <taxon>Sulfurirhabdus</taxon>
    </lineage>
</organism>
<reference evidence="1 2" key="1">
    <citation type="submission" date="2019-03" db="EMBL/GenBank/DDBJ databases">
        <title>Genomic Encyclopedia of Type Strains, Phase IV (KMG-IV): sequencing the most valuable type-strain genomes for metagenomic binning, comparative biology and taxonomic classification.</title>
        <authorList>
            <person name="Goeker M."/>
        </authorList>
    </citation>
    <scope>NUCLEOTIDE SEQUENCE [LARGE SCALE GENOMIC DNA]</scope>
    <source>
        <strain evidence="1 2">DSM 100309</strain>
    </source>
</reference>